<organism evidence="2 3">
    <name type="scientific">Candidatus Buchananbacteria bacterium CG10_big_fil_rev_8_21_14_0_10_42_9</name>
    <dbReference type="NCBI Taxonomy" id="1974526"/>
    <lineage>
        <taxon>Bacteria</taxon>
        <taxon>Candidatus Buchananiibacteriota</taxon>
    </lineage>
</organism>
<evidence type="ECO:0000256" key="1">
    <source>
        <dbReference type="SAM" id="Phobius"/>
    </source>
</evidence>
<keyword evidence="1" id="KW-1133">Transmembrane helix</keyword>
<proteinExistence type="predicted"/>
<dbReference type="EMBL" id="PEZZ01000034">
    <property type="protein sequence ID" value="PIS04865.1"/>
    <property type="molecule type" value="Genomic_DNA"/>
</dbReference>
<name>A0A2H0W0F3_9BACT</name>
<gene>
    <name evidence="2" type="ORF">COT81_04390</name>
</gene>
<comment type="caution">
    <text evidence="2">The sequence shown here is derived from an EMBL/GenBank/DDBJ whole genome shotgun (WGS) entry which is preliminary data.</text>
</comment>
<dbReference type="Proteomes" id="UP000230935">
    <property type="component" value="Unassembled WGS sequence"/>
</dbReference>
<accession>A0A2H0W0F3</accession>
<protein>
    <submittedName>
        <fullName evidence="2">Uncharacterized protein</fullName>
    </submittedName>
</protein>
<feature type="transmembrane region" description="Helical" evidence="1">
    <location>
        <begin position="108"/>
        <end position="129"/>
    </location>
</feature>
<evidence type="ECO:0000313" key="2">
    <source>
        <dbReference type="EMBL" id="PIS04865.1"/>
    </source>
</evidence>
<keyword evidence="1" id="KW-0472">Membrane</keyword>
<dbReference type="AlphaFoldDB" id="A0A2H0W0F3"/>
<feature type="transmembrane region" description="Helical" evidence="1">
    <location>
        <begin position="67"/>
        <end position="87"/>
    </location>
</feature>
<evidence type="ECO:0000313" key="3">
    <source>
        <dbReference type="Proteomes" id="UP000230935"/>
    </source>
</evidence>
<reference evidence="3" key="1">
    <citation type="submission" date="2017-09" db="EMBL/GenBank/DDBJ databases">
        <title>Depth-based differentiation of microbial function through sediment-hosted aquifers and enrichment of novel symbionts in the deep terrestrial subsurface.</title>
        <authorList>
            <person name="Probst A.J."/>
            <person name="Ladd B."/>
            <person name="Jarett J.K."/>
            <person name="Geller-Mcgrath D.E."/>
            <person name="Sieber C.M.K."/>
            <person name="Emerson J.B."/>
            <person name="Anantharaman K."/>
            <person name="Thomas B.C."/>
            <person name="Malmstrom R."/>
            <person name="Stieglmeier M."/>
            <person name="Klingl A."/>
            <person name="Woyke T."/>
            <person name="Ryan C.M."/>
            <person name="Banfield J.F."/>
        </authorList>
    </citation>
    <scope>NUCLEOTIDE SEQUENCE [LARGE SCALE GENOMIC DNA]</scope>
</reference>
<dbReference type="Pfam" id="PF18895">
    <property type="entry name" value="T4SS_pilin"/>
    <property type="match status" value="1"/>
</dbReference>
<sequence length="137" mass="15217">MKKLYLLIFVALSGFYLLTSPVVLATSIFEKDLKDDELTNTFIDKSKLPFEPNTASPGEIASRGIKAFLTILGVIFIILIIYGGFIWMKSMGNEDEIERAKRILRASIIGLIIILAAYSITLFIFDTIIESTSGFNG</sequence>
<dbReference type="InterPro" id="IPR043993">
    <property type="entry name" value="T4SS_pilin"/>
</dbReference>
<keyword evidence="1" id="KW-0812">Transmembrane</keyword>